<evidence type="ECO:0000313" key="2">
    <source>
        <dbReference type="Proteomes" id="UP000571017"/>
    </source>
</evidence>
<evidence type="ECO:0008006" key="3">
    <source>
        <dbReference type="Google" id="ProtNLM"/>
    </source>
</evidence>
<keyword evidence="2" id="KW-1185">Reference proteome</keyword>
<organism evidence="1 2">
    <name type="scientific">Halobacillus locisalis</name>
    <dbReference type="NCBI Taxonomy" id="220753"/>
    <lineage>
        <taxon>Bacteria</taxon>
        <taxon>Bacillati</taxon>
        <taxon>Bacillota</taxon>
        <taxon>Bacilli</taxon>
        <taxon>Bacillales</taxon>
        <taxon>Bacillaceae</taxon>
        <taxon>Halobacillus</taxon>
    </lineage>
</organism>
<evidence type="ECO:0000313" key="1">
    <source>
        <dbReference type="EMBL" id="MBA2174230.1"/>
    </source>
</evidence>
<reference evidence="1 2" key="1">
    <citation type="journal article" date="2004" name="Extremophiles">
        <title>Halobacillus locisalis sp. nov., a halophilic bacterium isolated from a marine solar saltern of the Yellow Sea in Korea.</title>
        <authorList>
            <person name="Yoon J.H."/>
            <person name="Kang K.H."/>
            <person name="Oh T.K."/>
            <person name="Park Y.H."/>
        </authorList>
    </citation>
    <scope>NUCLEOTIDE SEQUENCE [LARGE SCALE GENOMIC DNA]</scope>
    <source>
        <strain evidence="1 2">KCTC 3788</strain>
    </source>
</reference>
<dbReference type="AlphaFoldDB" id="A0A838CQG1"/>
<proteinExistence type="predicted"/>
<accession>A0A838CQG1</accession>
<name>A0A838CQG1_9BACI</name>
<gene>
    <name evidence="1" type="ORF">H0266_04860</name>
</gene>
<dbReference type="Proteomes" id="UP000571017">
    <property type="component" value="Unassembled WGS sequence"/>
</dbReference>
<dbReference type="Gene3D" id="3.40.50.1820">
    <property type="entry name" value="alpha/beta hydrolase"/>
    <property type="match status" value="1"/>
</dbReference>
<sequence length="58" mass="6866">MHGDQDWRVSVDYSRELAKKLKALDQEVKYVEYEGGEHGLKGHFDAYTGEIHEWFQTH</sequence>
<dbReference type="EMBL" id="JACEFG010000001">
    <property type="protein sequence ID" value="MBA2174230.1"/>
    <property type="molecule type" value="Genomic_DNA"/>
</dbReference>
<dbReference type="SUPFAM" id="SSF53474">
    <property type="entry name" value="alpha/beta-Hydrolases"/>
    <property type="match status" value="1"/>
</dbReference>
<comment type="caution">
    <text evidence="1">The sequence shown here is derived from an EMBL/GenBank/DDBJ whole genome shotgun (WGS) entry which is preliminary data.</text>
</comment>
<protein>
    <recommendedName>
        <fullName evidence="3">Prolyl oligopeptidase family protein</fullName>
    </recommendedName>
</protein>
<dbReference type="InterPro" id="IPR029058">
    <property type="entry name" value="AB_hydrolase_fold"/>
</dbReference>